<evidence type="ECO:0000313" key="2">
    <source>
        <dbReference type="EMBL" id="GAA3713549.1"/>
    </source>
</evidence>
<reference evidence="3" key="1">
    <citation type="journal article" date="2019" name="Int. J. Syst. Evol. Microbiol.">
        <title>The Global Catalogue of Microorganisms (GCM) 10K type strain sequencing project: providing services to taxonomists for standard genome sequencing and annotation.</title>
        <authorList>
            <consortium name="The Broad Institute Genomics Platform"/>
            <consortium name="The Broad Institute Genome Sequencing Center for Infectious Disease"/>
            <person name="Wu L."/>
            <person name="Ma J."/>
        </authorList>
    </citation>
    <scope>NUCLEOTIDE SEQUENCE [LARGE SCALE GENOMIC DNA]</scope>
    <source>
        <strain evidence="3">JCM 17125</strain>
    </source>
</reference>
<organism evidence="2 3">
    <name type="scientific">Terrabacter ginsenosidimutans</name>
    <dbReference type="NCBI Taxonomy" id="490575"/>
    <lineage>
        <taxon>Bacteria</taxon>
        <taxon>Bacillati</taxon>
        <taxon>Actinomycetota</taxon>
        <taxon>Actinomycetes</taxon>
        <taxon>Micrococcales</taxon>
        <taxon>Intrasporangiaceae</taxon>
        <taxon>Terrabacter</taxon>
    </lineage>
</organism>
<evidence type="ECO:0000256" key="1">
    <source>
        <dbReference type="SAM" id="MobiDB-lite"/>
    </source>
</evidence>
<proteinExistence type="predicted"/>
<accession>A0ABP7E5B0</accession>
<comment type="caution">
    <text evidence="2">The sequence shown here is derived from an EMBL/GenBank/DDBJ whole genome shotgun (WGS) entry which is preliminary data.</text>
</comment>
<evidence type="ECO:0008006" key="4">
    <source>
        <dbReference type="Google" id="ProtNLM"/>
    </source>
</evidence>
<name>A0ABP7E5B0_9MICO</name>
<evidence type="ECO:0000313" key="3">
    <source>
        <dbReference type="Proteomes" id="UP001501468"/>
    </source>
</evidence>
<keyword evidence="3" id="KW-1185">Reference proteome</keyword>
<gene>
    <name evidence="2" type="ORF">GCM10022399_32830</name>
</gene>
<dbReference type="RefSeq" id="WP_344948918.1">
    <property type="nucleotide sequence ID" value="NZ_BAABDC010000005.1"/>
</dbReference>
<dbReference type="PROSITE" id="PS51257">
    <property type="entry name" value="PROKAR_LIPOPROTEIN"/>
    <property type="match status" value="1"/>
</dbReference>
<sequence length="191" mass="19692">MKAWSAHPARRAAVVGVAALGAVSLLGGCGFETRQQAAAVVNGKVIHESDVRETFDQLKAAKLDFAENIVVTALVAAPLLKDAVATSGSWKPDETYASVISSIPGATDTTKEFVAAVALIQSQKMTPADVAAYRADLKKANISVNPKYGSVVPSDQGPVYFTLGQQTPNWVKPAANAAPATAPAPAPAPAQ</sequence>
<feature type="region of interest" description="Disordered" evidence="1">
    <location>
        <begin position="172"/>
        <end position="191"/>
    </location>
</feature>
<protein>
    <recommendedName>
        <fullName evidence="4">Lipoprotein</fullName>
    </recommendedName>
</protein>
<dbReference type="EMBL" id="BAABDC010000005">
    <property type="protein sequence ID" value="GAA3713549.1"/>
    <property type="molecule type" value="Genomic_DNA"/>
</dbReference>
<dbReference type="Proteomes" id="UP001501468">
    <property type="component" value="Unassembled WGS sequence"/>
</dbReference>
<feature type="compositionally biased region" description="Pro residues" evidence="1">
    <location>
        <begin position="182"/>
        <end position="191"/>
    </location>
</feature>